<accession>A0ACB6SA16</accession>
<evidence type="ECO:0000313" key="2">
    <source>
        <dbReference type="Proteomes" id="UP000799754"/>
    </source>
</evidence>
<gene>
    <name evidence="1" type="ORF">BU25DRAFT_221595</name>
</gene>
<keyword evidence="2" id="KW-1185">Reference proteome</keyword>
<sequence>MTERSQRDINQRRASTVCRTGGRGSVRESLSTWLARDISRDKQRSRRPVHEGSVRVSKCYLLACDWSQCCLICSRSYTEESRGSGCRWLQVKLNMRLAPGRLSDVWQSSSRQTDGPHCGDVNGGPAIDRPVSTSCHRSTTKHHHSRILLTNVLKGSQIEFRA</sequence>
<protein>
    <submittedName>
        <fullName evidence="1">Uncharacterized protein</fullName>
    </submittedName>
</protein>
<evidence type="ECO:0000313" key="1">
    <source>
        <dbReference type="EMBL" id="KAF2630971.1"/>
    </source>
</evidence>
<dbReference type="Proteomes" id="UP000799754">
    <property type="component" value="Unassembled WGS sequence"/>
</dbReference>
<organism evidence="1 2">
    <name type="scientific">Macroventuria anomochaeta</name>
    <dbReference type="NCBI Taxonomy" id="301207"/>
    <lineage>
        <taxon>Eukaryota</taxon>
        <taxon>Fungi</taxon>
        <taxon>Dikarya</taxon>
        <taxon>Ascomycota</taxon>
        <taxon>Pezizomycotina</taxon>
        <taxon>Dothideomycetes</taxon>
        <taxon>Pleosporomycetidae</taxon>
        <taxon>Pleosporales</taxon>
        <taxon>Pleosporineae</taxon>
        <taxon>Didymellaceae</taxon>
        <taxon>Macroventuria</taxon>
    </lineage>
</organism>
<comment type="caution">
    <text evidence="1">The sequence shown here is derived from an EMBL/GenBank/DDBJ whole genome shotgun (WGS) entry which is preliminary data.</text>
</comment>
<proteinExistence type="predicted"/>
<reference evidence="1" key="1">
    <citation type="journal article" date="2020" name="Stud. Mycol.">
        <title>101 Dothideomycetes genomes: a test case for predicting lifestyles and emergence of pathogens.</title>
        <authorList>
            <person name="Haridas S."/>
            <person name="Albert R."/>
            <person name="Binder M."/>
            <person name="Bloem J."/>
            <person name="Labutti K."/>
            <person name="Salamov A."/>
            <person name="Andreopoulos B."/>
            <person name="Baker S."/>
            <person name="Barry K."/>
            <person name="Bills G."/>
            <person name="Bluhm B."/>
            <person name="Cannon C."/>
            <person name="Castanera R."/>
            <person name="Culley D."/>
            <person name="Daum C."/>
            <person name="Ezra D."/>
            <person name="Gonzalez J."/>
            <person name="Henrissat B."/>
            <person name="Kuo A."/>
            <person name="Liang C."/>
            <person name="Lipzen A."/>
            <person name="Lutzoni F."/>
            <person name="Magnuson J."/>
            <person name="Mondo S."/>
            <person name="Nolan M."/>
            <person name="Ohm R."/>
            <person name="Pangilinan J."/>
            <person name="Park H.-J."/>
            <person name="Ramirez L."/>
            <person name="Alfaro M."/>
            <person name="Sun H."/>
            <person name="Tritt A."/>
            <person name="Yoshinaga Y."/>
            <person name="Zwiers L.-H."/>
            <person name="Turgeon B."/>
            <person name="Goodwin S."/>
            <person name="Spatafora J."/>
            <person name="Crous P."/>
            <person name="Grigoriev I."/>
        </authorList>
    </citation>
    <scope>NUCLEOTIDE SEQUENCE</scope>
    <source>
        <strain evidence="1">CBS 525.71</strain>
    </source>
</reference>
<name>A0ACB6SA16_9PLEO</name>
<dbReference type="EMBL" id="MU006705">
    <property type="protein sequence ID" value="KAF2630971.1"/>
    <property type="molecule type" value="Genomic_DNA"/>
</dbReference>